<reference evidence="1 2" key="1">
    <citation type="journal article" date="2010" name="Stand. Genomic Sci.">
        <title>Complete genome sequence of Haloterrigena turkmenica type strain (4k).</title>
        <authorList>
            <person name="Saunders E."/>
            <person name="Tindall B.J."/>
            <person name="Fahnrich R."/>
            <person name="Lapidus A."/>
            <person name="Copeland A."/>
            <person name="Del Rio T.G."/>
            <person name="Lucas S."/>
            <person name="Chen F."/>
            <person name="Tice H."/>
            <person name="Cheng J.F."/>
            <person name="Han C."/>
            <person name="Detter J.C."/>
            <person name="Bruce D."/>
            <person name="Goodwin L."/>
            <person name="Chain P."/>
            <person name="Pitluck S."/>
            <person name="Pati A."/>
            <person name="Ivanova N."/>
            <person name="Mavromatis K."/>
            <person name="Chen A."/>
            <person name="Palaniappan K."/>
            <person name="Land M."/>
            <person name="Hauser L."/>
            <person name="Chang Y.J."/>
            <person name="Jeffries C.D."/>
            <person name="Brettin T."/>
            <person name="Rohde M."/>
            <person name="Goker M."/>
            <person name="Bristow J."/>
            <person name="Eisen J.A."/>
            <person name="Markowitz V."/>
            <person name="Hugenholtz P."/>
            <person name="Klenk H.P."/>
            <person name="Kyrpides N.C."/>
        </authorList>
    </citation>
    <scope>NUCLEOTIDE SEQUENCE [LARGE SCALE GENOMIC DNA]</scope>
    <source>
        <strain evidence="2">ATCC 51198 / DSM 5511 / JCM 9101 / NCIMB 13204 / VKM B-1734 / 4k</strain>
    </source>
</reference>
<name>D2S209_HALTV</name>
<dbReference type="EMBL" id="CP001862">
    <property type="protein sequence ID" value="ADB63406.1"/>
    <property type="molecule type" value="Genomic_DNA"/>
</dbReference>
<gene>
    <name evidence="1" type="ordered locus">Htur_4620</name>
</gene>
<evidence type="ECO:0000313" key="2">
    <source>
        <dbReference type="Proteomes" id="UP000001903"/>
    </source>
</evidence>
<keyword evidence="2" id="KW-1185">Reference proteome</keyword>
<dbReference type="HOGENOM" id="CLU_133608_0_0_2"/>
<sequence length="168" mass="18743">MSRSSQSRLAVSRQAGDRSETVVLEAVPGFRYVPDSEASHYDAIAEELIEPSEQLPFVGIVVLEEGTAVEIKSVSVVYGQQQRRGRFQPRRGQHEALLESGGVYLFAICAPHDRDLIAMKVVPARQVDHLIDGVTNGWRSAGEDRSEEYVQFSWARVFNPDEILEGSR</sequence>
<dbReference type="AlphaFoldDB" id="D2S209"/>
<dbReference type="GeneID" id="8745224"/>
<dbReference type="Pfam" id="PF25941">
    <property type="entry name" value="PDDEXK_16"/>
    <property type="match status" value="1"/>
</dbReference>
<dbReference type="InterPro" id="IPR058715">
    <property type="entry name" value="PDDEXK_nuclease-rel"/>
</dbReference>
<protein>
    <submittedName>
        <fullName evidence="1">Uncharacterized protein</fullName>
    </submittedName>
</protein>
<dbReference type="OrthoDB" id="190864at2157"/>
<dbReference type="RefSeq" id="WP_012945650.1">
    <property type="nucleotide sequence ID" value="NC_013745.1"/>
</dbReference>
<dbReference type="KEGG" id="htu:Htur_4620"/>
<accession>D2S209</accession>
<proteinExistence type="predicted"/>
<organism evidence="1 2">
    <name type="scientific">Haloterrigena turkmenica (strain ATCC 51198 / DSM 5511 / JCM 9101 / NCIMB 13204 / VKM B-1734 / 4k)</name>
    <name type="common">Halococcus turkmenicus</name>
    <dbReference type="NCBI Taxonomy" id="543526"/>
    <lineage>
        <taxon>Archaea</taxon>
        <taxon>Methanobacteriati</taxon>
        <taxon>Methanobacteriota</taxon>
        <taxon>Stenosarchaea group</taxon>
        <taxon>Halobacteria</taxon>
        <taxon>Halobacteriales</taxon>
        <taxon>Natrialbaceae</taxon>
        <taxon>Haloterrigena</taxon>
    </lineage>
</organism>
<evidence type="ECO:0000313" key="1">
    <source>
        <dbReference type="EMBL" id="ADB63406.1"/>
    </source>
</evidence>
<keyword evidence="1" id="KW-0614">Plasmid</keyword>
<geneLocation type="plasmid" evidence="1 2">
    <name>pHTUR02</name>
</geneLocation>
<dbReference type="Proteomes" id="UP000001903">
    <property type="component" value="Plasmid pHTUR02"/>
</dbReference>